<dbReference type="Pfam" id="PF04068">
    <property type="entry name" value="Fer4_RLI"/>
    <property type="match status" value="1"/>
</dbReference>
<dbReference type="GO" id="GO:0000455">
    <property type="term" value="P:enzyme-directed rRNA pseudouridine synthesis"/>
    <property type="evidence" value="ECO:0007669"/>
    <property type="project" value="UniProtKB-UniRule"/>
</dbReference>
<dbReference type="PANTHER" id="PTHR20426">
    <property type="entry name" value="RIBOSOME BIOGENESIS PROTEIN TSR3 HOMOLOG"/>
    <property type="match status" value="1"/>
</dbReference>
<proteinExistence type="inferred from homology"/>
<keyword evidence="5 6" id="KW-0949">S-adenosyl-L-methionine</keyword>
<dbReference type="EC" id="2.5.1.157" evidence="6"/>
<comment type="similarity">
    <text evidence="6">Belongs to the TDD superfamily. TSR3 family.</text>
</comment>
<reference evidence="10" key="1">
    <citation type="journal article" date="2016" name="Sci. Rep.">
        <title>Molecular characterization of firefly nuptial gifts: a multi-omics approach sheds light on postcopulatory sexual selection.</title>
        <authorList>
            <person name="Al-Wathiqui N."/>
            <person name="Fallon T.R."/>
            <person name="South A."/>
            <person name="Weng J.K."/>
            <person name="Lewis S.M."/>
        </authorList>
    </citation>
    <scope>NUCLEOTIDE SEQUENCE</scope>
</reference>
<dbReference type="InterPro" id="IPR007177">
    <property type="entry name" value="Tsr3_C"/>
</dbReference>
<reference evidence="11" key="3">
    <citation type="submission" date="2019-08" db="EMBL/GenBank/DDBJ databases">
        <authorList>
            <consortium name="Photinus pyralis genome working group"/>
            <person name="Fallon T.R."/>
            <person name="Sander Lower S.E."/>
            <person name="Weng J.-K."/>
        </authorList>
    </citation>
    <scope>NUCLEOTIDE SEQUENCE</scope>
    <source>
        <strain evidence="11">1611_PpyrPB1</strain>
        <tissue evidence="11">Whole body</tissue>
    </source>
</reference>
<evidence type="ECO:0000313" key="12">
    <source>
        <dbReference type="Proteomes" id="UP000327044"/>
    </source>
</evidence>
<evidence type="ECO:0000256" key="2">
    <source>
        <dbReference type="ARBA" id="ARBA00022517"/>
    </source>
</evidence>
<evidence type="ECO:0000256" key="5">
    <source>
        <dbReference type="ARBA" id="ARBA00022691"/>
    </source>
</evidence>
<comment type="function">
    <text evidence="6">Aminocarboxypropyltransferase that catalyzes the aminocarboxypropyl transfer on pseudouridine in 18S rRNA. It constitutes the last step in biosynthesis of the hypermodified N1-methyl-N3-(3-amino-3-carboxypropyl) pseudouridine (m1acp3-Psi).</text>
</comment>
<dbReference type="AlphaFoldDB" id="A0A1Y1M8B5"/>
<dbReference type="NCBIfam" id="NF002621">
    <property type="entry name" value="PRK02287.1"/>
    <property type="match status" value="1"/>
</dbReference>
<dbReference type="HAMAP" id="MF_01116">
    <property type="entry name" value="TSR3"/>
    <property type="match status" value="1"/>
</dbReference>
<dbReference type="GO" id="GO:0030490">
    <property type="term" value="P:maturation of SSU-rRNA"/>
    <property type="evidence" value="ECO:0007669"/>
    <property type="project" value="TreeGrafter"/>
</dbReference>
<evidence type="ECO:0000256" key="7">
    <source>
        <dbReference type="SAM" id="MobiDB-lite"/>
    </source>
</evidence>
<dbReference type="Pfam" id="PF04034">
    <property type="entry name" value="Ribo_biogen_C"/>
    <property type="match status" value="1"/>
</dbReference>
<comment type="catalytic activity">
    <reaction evidence="6">
        <text>an N(1)-methylpseudouridine in rRNA + S-adenosyl-L-methionine = N(1)-methyl-N(3)-[(3S)-3-amino-3-carboxypropyl]pseudouridine in rRNA + S-methyl-5'-thioadenosine + H(+)</text>
        <dbReference type="Rhea" id="RHEA:63296"/>
        <dbReference type="Rhea" id="RHEA-COMP:11634"/>
        <dbReference type="Rhea" id="RHEA-COMP:16310"/>
        <dbReference type="ChEBI" id="CHEBI:15378"/>
        <dbReference type="ChEBI" id="CHEBI:17509"/>
        <dbReference type="ChEBI" id="CHEBI:59789"/>
        <dbReference type="ChEBI" id="CHEBI:74890"/>
        <dbReference type="ChEBI" id="CHEBI:146234"/>
        <dbReference type="EC" id="2.5.1.157"/>
    </reaction>
</comment>
<name>A0A1Y1M8B5_PHOPY</name>
<dbReference type="InterPro" id="IPR007209">
    <property type="entry name" value="RNaseL-inhib-like_metal-bd_dom"/>
</dbReference>
<sequence length="215" mass="24074">MDSNTHESDASSSEDDNEIVATFPVAMWDFNQCDPRKCSGRKLARLRLVKNLKIKQRFPGIVLTPTATKCLSPDDKEIMLGKGLAVVDCSWARIDETPLAALNPKYGRLLPFLVAANPINYGRPCQLSCVEALSAAMYIVGLKELARSYLSKFSWGHSFCELNDEILNRYAACSNSQEILSTQQDYILKEQQQQEKDRNALPDYPPSDTSSDEEC</sequence>
<feature type="binding site" evidence="6">
    <location>
        <position position="87"/>
    </location>
    <ligand>
        <name>S-adenosyl-L-methionine</name>
        <dbReference type="ChEBI" id="CHEBI:59789"/>
    </ligand>
</feature>
<keyword evidence="1" id="KW-0963">Cytoplasm</keyword>
<reference evidence="11 12" key="2">
    <citation type="journal article" date="2018" name="Elife">
        <title>Firefly genomes illuminate parallel origins of bioluminescence in beetles.</title>
        <authorList>
            <person name="Fallon T.R."/>
            <person name="Lower S.E."/>
            <person name="Chang C.H."/>
            <person name="Bessho-Uehara M."/>
            <person name="Martin G.J."/>
            <person name="Bewick A.J."/>
            <person name="Behringer M."/>
            <person name="Debat H.J."/>
            <person name="Wong I."/>
            <person name="Day J.C."/>
            <person name="Suvorov A."/>
            <person name="Silva C.J."/>
            <person name="Stanger-Hall K.F."/>
            <person name="Hall D.W."/>
            <person name="Schmitz R.J."/>
            <person name="Nelson D.R."/>
            <person name="Lewis S.M."/>
            <person name="Shigenobu S."/>
            <person name="Bybee S.M."/>
            <person name="Larracuente A.M."/>
            <person name="Oba Y."/>
            <person name="Weng J.K."/>
        </authorList>
    </citation>
    <scope>NUCLEOTIDE SEQUENCE [LARGE SCALE GENOMIC DNA]</scope>
    <source>
        <strain evidence="11">1611_PpyrPB1</strain>
        <tissue evidence="11">Whole body</tissue>
    </source>
</reference>
<dbReference type="EMBL" id="VVIM01000009">
    <property type="protein sequence ID" value="KAB0793145.1"/>
    <property type="molecule type" value="Genomic_DNA"/>
</dbReference>
<dbReference type="EMBL" id="GEZM01041200">
    <property type="protein sequence ID" value="JAV80575.1"/>
    <property type="molecule type" value="Transcribed_RNA"/>
</dbReference>
<dbReference type="GO" id="GO:0106388">
    <property type="term" value="F:rRNA small subunit aminocarboxypropyltransferase activity"/>
    <property type="evidence" value="ECO:0007669"/>
    <property type="project" value="UniProtKB-EC"/>
</dbReference>
<dbReference type="EMBL" id="GEZM01041201">
    <property type="protein sequence ID" value="JAV80572.1"/>
    <property type="molecule type" value="Transcribed_RNA"/>
</dbReference>
<evidence type="ECO:0000259" key="9">
    <source>
        <dbReference type="Pfam" id="PF04068"/>
    </source>
</evidence>
<dbReference type="InterPro" id="IPR022968">
    <property type="entry name" value="Tsr3-like"/>
</dbReference>
<evidence type="ECO:0000313" key="11">
    <source>
        <dbReference type="EMBL" id="KAB0793145.1"/>
    </source>
</evidence>
<dbReference type="OrthoDB" id="10262062at2759"/>
<evidence type="ECO:0000259" key="8">
    <source>
        <dbReference type="Pfam" id="PF04034"/>
    </source>
</evidence>
<protein>
    <recommendedName>
        <fullName evidence="6">18S rRNA aminocarboxypropyltransferase</fullName>
        <ecNumber evidence="6">2.5.1.157</ecNumber>
    </recommendedName>
</protein>
<dbReference type="Proteomes" id="UP000327044">
    <property type="component" value="Unassembled WGS sequence"/>
</dbReference>
<evidence type="ECO:0000256" key="3">
    <source>
        <dbReference type="ARBA" id="ARBA00022552"/>
    </source>
</evidence>
<keyword evidence="4 6" id="KW-0808">Transferase</keyword>
<comment type="caution">
    <text evidence="6">Lacks conserved residue(s) required for the propagation of feature annotation.</text>
</comment>
<dbReference type="PANTHER" id="PTHR20426:SF0">
    <property type="entry name" value="18S RRNA AMINOCARBOXYPROPYLTRANSFERASE"/>
    <property type="match status" value="1"/>
</dbReference>
<dbReference type="InParanoid" id="A0A1Y1M8B5"/>
<feature type="binding site" evidence="6">
    <location>
        <position position="110"/>
    </location>
    <ligand>
        <name>S-adenosyl-L-methionine</name>
        <dbReference type="ChEBI" id="CHEBI:59789"/>
    </ligand>
</feature>
<evidence type="ECO:0000256" key="6">
    <source>
        <dbReference type="HAMAP-Rule" id="MF_03146"/>
    </source>
</evidence>
<accession>A0A1Y1M8B5</accession>
<organism evidence="10">
    <name type="scientific">Photinus pyralis</name>
    <name type="common">Common eastern firefly</name>
    <name type="synonym">Lampyris pyralis</name>
    <dbReference type="NCBI Taxonomy" id="7054"/>
    <lineage>
        <taxon>Eukaryota</taxon>
        <taxon>Metazoa</taxon>
        <taxon>Ecdysozoa</taxon>
        <taxon>Arthropoda</taxon>
        <taxon>Hexapoda</taxon>
        <taxon>Insecta</taxon>
        <taxon>Pterygota</taxon>
        <taxon>Neoptera</taxon>
        <taxon>Endopterygota</taxon>
        <taxon>Coleoptera</taxon>
        <taxon>Polyphaga</taxon>
        <taxon>Elateriformia</taxon>
        <taxon>Elateroidea</taxon>
        <taxon>Lampyridae</taxon>
        <taxon>Lampyrinae</taxon>
        <taxon>Photinus</taxon>
    </lineage>
</organism>
<feature type="domain" description="16S/18S rRNA aminocarboxypropyltransferase Tsr3 C-terminal" evidence="8">
    <location>
        <begin position="61"/>
        <end position="187"/>
    </location>
</feature>
<evidence type="ECO:0000313" key="10">
    <source>
        <dbReference type="EMBL" id="JAV80575.1"/>
    </source>
</evidence>
<gene>
    <name evidence="11" type="ORF">PPYR_12765</name>
</gene>
<feature type="binding site" evidence="6">
    <location>
        <position position="39"/>
    </location>
    <ligand>
        <name>S-adenosyl-L-methionine</name>
        <dbReference type="ChEBI" id="CHEBI:59789"/>
    </ligand>
</feature>
<evidence type="ECO:0000256" key="4">
    <source>
        <dbReference type="ARBA" id="ARBA00022679"/>
    </source>
</evidence>
<keyword evidence="3 6" id="KW-0698">rRNA processing</keyword>
<dbReference type="FunCoup" id="A0A1Y1M8B5">
    <property type="interactions" value="882"/>
</dbReference>
<evidence type="ECO:0000256" key="1">
    <source>
        <dbReference type="ARBA" id="ARBA00022490"/>
    </source>
</evidence>
<feature type="domain" description="RNase L inhibitor RLI-like possible metal-binding" evidence="9">
    <location>
        <begin position="24"/>
        <end position="57"/>
    </location>
</feature>
<keyword evidence="2 6" id="KW-0690">Ribosome biogenesis</keyword>
<keyword evidence="12" id="KW-1185">Reference proteome</keyword>
<feature type="region of interest" description="Disordered" evidence="7">
    <location>
        <begin position="191"/>
        <end position="215"/>
    </location>
</feature>
<dbReference type="GO" id="GO:1904047">
    <property type="term" value="F:S-adenosyl-L-methionine binding"/>
    <property type="evidence" value="ECO:0007669"/>
    <property type="project" value="UniProtKB-UniRule"/>
</dbReference>